<reference evidence="2" key="1">
    <citation type="submission" date="2021-06" db="EMBL/GenBank/DDBJ databases">
        <authorList>
            <person name="Kallberg Y."/>
            <person name="Tangrot J."/>
            <person name="Rosling A."/>
        </authorList>
    </citation>
    <scope>NUCLEOTIDE SEQUENCE</scope>
    <source>
        <strain evidence="2">MT106</strain>
    </source>
</reference>
<keyword evidence="1" id="KW-0175">Coiled coil</keyword>
<sequence>MSRVVYKNDSESCDTCGTLKKANAERKENAKIPELEKKFADIKSENLKLKQIIKKNVKHDVRVDELEQKNKELEARLAVVEQSSVAVDGQLQNDSRSEDSNASKEVILEILPEVSADDDSIVDQLKQHAPVCKANDMVSEVLPEETVTNLSQSDYVYTNTSEVSELEQDDEIDVVDTNQIIEQGLIQELNQN</sequence>
<dbReference type="OrthoDB" id="2440461at2759"/>
<accession>A0A9N9B420</accession>
<evidence type="ECO:0000256" key="1">
    <source>
        <dbReference type="SAM" id="Coils"/>
    </source>
</evidence>
<dbReference type="Proteomes" id="UP000789831">
    <property type="component" value="Unassembled WGS sequence"/>
</dbReference>
<dbReference type="EMBL" id="CAJVPL010001101">
    <property type="protein sequence ID" value="CAG8552667.1"/>
    <property type="molecule type" value="Genomic_DNA"/>
</dbReference>
<protein>
    <submittedName>
        <fullName evidence="2">7363_t:CDS:1</fullName>
    </submittedName>
</protein>
<comment type="caution">
    <text evidence="2">The sequence shown here is derived from an EMBL/GenBank/DDBJ whole genome shotgun (WGS) entry which is preliminary data.</text>
</comment>
<evidence type="ECO:0000313" key="3">
    <source>
        <dbReference type="Proteomes" id="UP000789831"/>
    </source>
</evidence>
<feature type="coiled-coil region" evidence="1">
    <location>
        <begin position="49"/>
        <end position="83"/>
    </location>
</feature>
<proteinExistence type="predicted"/>
<dbReference type="AlphaFoldDB" id="A0A9N9B420"/>
<organism evidence="2 3">
    <name type="scientific">Ambispora gerdemannii</name>
    <dbReference type="NCBI Taxonomy" id="144530"/>
    <lineage>
        <taxon>Eukaryota</taxon>
        <taxon>Fungi</taxon>
        <taxon>Fungi incertae sedis</taxon>
        <taxon>Mucoromycota</taxon>
        <taxon>Glomeromycotina</taxon>
        <taxon>Glomeromycetes</taxon>
        <taxon>Archaeosporales</taxon>
        <taxon>Ambisporaceae</taxon>
        <taxon>Ambispora</taxon>
    </lineage>
</organism>
<evidence type="ECO:0000313" key="2">
    <source>
        <dbReference type="EMBL" id="CAG8552667.1"/>
    </source>
</evidence>
<gene>
    <name evidence="2" type="ORF">AGERDE_LOCUS6746</name>
</gene>
<keyword evidence="3" id="KW-1185">Reference proteome</keyword>
<name>A0A9N9B420_9GLOM</name>